<keyword evidence="3" id="KW-0808">Transferase</keyword>
<dbReference type="Gene3D" id="3.40.47.10">
    <property type="match status" value="1"/>
</dbReference>
<dbReference type="InterPro" id="IPR014031">
    <property type="entry name" value="Ketoacyl_synth_C"/>
</dbReference>
<dbReference type="AlphaFoldDB" id="A0A7S4WD07"/>
<gene>
    <name evidence="5" type="ORF">AMON00008_LOCUS60899</name>
</gene>
<protein>
    <recommendedName>
        <fullName evidence="4">Ketosynthase family 3 (KS3) domain-containing protein</fullName>
    </recommendedName>
</protein>
<dbReference type="NCBIfam" id="TIGR04556">
    <property type="entry name" value="PKS_assoc"/>
    <property type="match status" value="1"/>
</dbReference>
<dbReference type="GO" id="GO:0006633">
    <property type="term" value="P:fatty acid biosynthetic process"/>
    <property type="evidence" value="ECO:0007669"/>
    <property type="project" value="TreeGrafter"/>
</dbReference>
<reference evidence="5" key="1">
    <citation type="submission" date="2021-01" db="EMBL/GenBank/DDBJ databases">
        <authorList>
            <person name="Corre E."/>
            <person name="Pelletier E."/>
            <person name="Niang G."/>
            <person name="Scheremetjew M."/>
            <person name="Finn R."/>
            <person name="Kale V."/>
            <person name="Holt S."/>
            <person name="Cochrane G."/>
            <person name="Meng A."/>
            <person name="Brown T."/>
            <person name="Cohen L."/>
        </authorList>
    </citation>
    <scope>NUCLEOTIDE SEQUENCE</scope>
    <source>
        <strain evidence="5">CCMP3105</strain>
    </source>
</reference>
<dbReference type="InterPro" id="IPR016039">
    <property type="entry name" value="Thiolase-like"/>
</dbReference>
<dbReference type="CDD" id="cd00833">
    <property type="entry name" value="PKS"/>
    <property type="match status" value="1"/>
</dbReference>
<organism evidence="5">
    <name type="scientific">Alexandrium monilatum</name>
    <dbReference type="NCBI Taxonomy" id="311494"/>
    <lineage>
        <taxon>Eukaryota</taxon>
        <taxon>Sar</taxon>
        <taxon>Alveolata</taxon>
        <taxon>Dinophyceae</taxon>
        <taxon>Gonyaulacales</taxon>
        <taxon>Pyrocystaceae</taxon>
        <taxon>Alexandrium</taxon>
    </lineage>
</organism>
<dbReference type="SUPFAM" id="SSF53901">
    <property type="entry name" value="Thiolase-like"/>
    <property type="match status" value="2"/>
</dbReference>
<feature type="domain" description="Ketosynthase family 3 (KS3)" evidence="4">
    <location>
        <begin position="289"/>
        <end position="717"/>
    </location>
</feature>
<dbReference type="PANTHER" id="PTHR43775:SF37">
    <property type="entry name" value="SI:DKEY-61P9.11"/>
    <property type="match status" value="1"/>
</dbReference>
<dbReference type="InterPro" id="IPR030834">
    <property type="entry name" value="PKS_assoc_dom"/>
</dbReference>
<accession>A0A7S4WD07</accession>
<dbReference type="GO" id="GO:0004312">
    <property type="term" value="F:fatty acid synthase activity"/>
    <property type="evidence" value="ECO:0007669"/>
    <property type="project" value="TreeGrafter"/>
</dbReference>
<comment type="similarity">
    <text evidence="3">Belongs to the thiolase-like superfamily. Beta-ketoacyl-ACP synthases family.</text>
</comment>
<dbReference type="InterPro" id="IPR020841">
    <property type="entry name" value="PKS_Beta-ketoAc_synthase_dom"/>
</dbReference>
<keyword evidence="2" id="KW-0597">Phosphoprotein</keyword>
<dbReference type="EMBL" id="HBNR01085080">
    <property type="protein sequence ID" value="CAE4662738.1"/>
    <property type="molecule type" value="Transcribed_RNA"/>
</dbReference>
<dbReference type="InterPro" id="IPR014030">
    <property type="entry name" value="Ketoacyl_synth_N"/>
</dbReference>
<evidence type="ECO:0000259" key="4">
    <source>
        <dbReference type="PROSITE" id="PS52004"/>
    </source>
</evidence>
<dbReference type="Pfam" id="PF00109">
    <property type="entry name" value="ketoacyl-synt"/>
    <property type="match status" value="1"/>
</dbReference>
<dbReference type="Pfam" id="PF02801">
    <property type="entry name" value="Ketoacyl-synt_C"/>
    <property type="match status" value="1"/>
</dbReference>
<evidence type="ECO:0000256" key="2">
    <source>
        <dbReference type="ARBA" id="ARBA00022553"/>
    </source>
</evidence>
<dbReference type="SMART" id="SM00825">
    <property type="entry name" value="PKS_KS"/>
    <property type="match status" value="1"/>
</dbReference>
<keyword evidence="1" id="KW-0596">Phosphopantetheine</keyword>
<name>A0A7S4WD07_9DINO</name>
<dbReference type="InterPro" id="IPR050091">
    <property type="entry name" value="PKS_NRPS_Biosynth_Enz"/>
</dbReference>
<dbReference type="GO" id="GO:0005737">
    <property type="term" value="C:cytoplasm"/>
    <property type="evidence" value="ECO:0007669"/>
    <property type="project" value="TreeGrafter"/>
</dbReference>
<evidence type="ECO:0000256" key="1">
    <source>
        <dbReference type="ARBA" id="ARBA00022450"/>
    </source>
</evidence>
<dbReference type="PROSITE" id="PS52004">
    <property type="entry name" value="KS3_2"/>
    <property type="match status" value="1"/>
</dbReference>
<sequence length="1038" mass="114195">MSSAMAKRRAARGQCDVVLGEVPSEAVGSLIVQNLALKGFCVLNPGFTEGVLQKAVRDSEELDFYQVNSAVAEGLLGAEGSCRIADLESGLEDEARSEGDSLKAMDHTMTRIGYLLEPYVDRIGFDMTHRSAAVLSRSGEAEEETPPLNEMEVSKWQSQFLRHRLMVVICLGPKSGNLELEPFDTADAETYQVKAMPGTMVLLRADKMAHKLSASGDVFSLSSFYMTDVVKKRAPEGGWRLTPSAKVIEDWTLKRLQDLKAQEDFGVPTWDPDVPVGWRKAMNQTYHKGQLSGIAGVGVHYISTYDFDDFFNAATNGPDYATDVPIARWNHDDVYDPDPEGWQRGKAYCRHGVFMEGTELFDNKFFNLSPNESRGLDPHQRLLMEQGYNALASMGLKKKQLMNAAGGIYVGCGADEWAFHTGRQGFGGVTGALCMYSGRFSFCLGMKGPAITLTTEAASGLSATYIAAESVQKKGLAVSNDFAVAVGVHILLAPMWWPNHCMQGWYSATGRVQSFNASADGYIRGDCCAAIGLKGATSIVDGRVIQNDKDEFIGTIPGAMMNTNGKIATLATPHGPGEQECIVQAIRNAGISPMDMDCVEGHMNGKFLDEAIEMNSLWRAHRSDVNKEPLCYTAAKPSVANQVEASGITGLLRIVYSAQYGHMTPTLHLRQSNPHSDPFEQPMMLVNESVEFPYKSAYSGVLAKGFGGTNVYIIGWATISNEKVPPQPPVMQREVIFWPGGGGQLEGDMLPRRRDGYTIAGSWSKWELAEKMDVDGDGVYGYTVTLGENRWEQFQIWLDGDPSRVLHPGVQRVQQSSEVYGPEPDFVGGAQACRTGTSPSWMIDGRQELVQYPRPADAVKALKDEAGGGAEADSIMVGITEAGKAGDQYRVQLEIRGKWRMVSWEKLPTTSEHVSRGKYYISASWRQWELEEMIEDPSTPGTYTIEAVLYHGVGSFQIIRNEDWAETFYPNPSPGAEDAVLGPDDMGGDLSWTVEGKPGDRFNIQFQRTFDGHKEMRKVSWQHTGHEAVTFLDKLSKY</sequence>
<dbReference type="PANTHER" id="PTHR43775">
    <property type="entry name" value="FATTY ACID SYNTHASE"/>
    <property type="match status" value="1"/>
</dbReference>
<evidence type="ECO:0000313" key="5">
    <source>
        <dbReference type="EMBL" id="CAE4662738.1"/>
    </source>
</evidence>
<dbReference type="GO" id="GO:0005886">
    <property type="term" value="C:plasma membrane"/>
    <property type="evidence" value="ECO:0007669"/>
    <property type="project" value="TreeGrafter"/>
</dbReference>
<proteinExistence type="inferred from homology"/>
<evidence type="ECO:0000256" key="3">
    <source>
        <dbReference type="RuleBase" id="RU003694"/>
    </source>
</evidence>